<feature type="domain" description="DNA-directed DNA polymerase family B mitochondria/virus" evidence="9">
    <location>
        <begin position="306"/>
        <end position="508"/>
    </location>
</feature>
<dbReference type="EC" id="2.7.7.7" evidence="2"/>
<dbReference type="SUPFAM" id="SSF56672">
    <property type="entry name" value="DNA/RNA polymerases"/>
    <property type="match status" value="1"/>
</dbReference>
<comment type="similarity">
    <text evidence="1">Belongs to the DNA polymerase type-B family.</text>
</comment>
<dbReference type="Pfam" id="PF03175">
    <property type="entry name" value="DNA_pol_B_2"/>
    <property type="match status" value="1"/>
</dbReference>
<dbReference type="InterPro" id="IPR043502">
    <property type="entry name" value="DNA/RNA_pol_sf"/>
</dbReference>
<reference evidence="10 11" key="1">
    <citation type="submission" date="2015-09" db="EMBL/GenBank/DDBJ databases">
        <authorList>
            <consortium name="Swine Surveillance"/>
        </authorList>
    </citation>
    <scope>NUCLEOTIDE SEQUENCE [LARGE SCALE GENOMIC DNA]</scope>
    <source>
        <strain evidence="10 11">CECT 5294</strain>
    </source>
</reference>
<keyword evidence="7" id="KW-0238">DNA-binding</keyword>
<dbReference type="InterPro" id="IPR004868">
    <property type="entry name" value="DNA-dir_DNA_pol_B_mt/vir"/>
</dbReference>
<keyword evidence="3" id="KW-0808">Transferase</keyword>
<evidence type="ECO:0000256" key="5">
    <source>
        <dbReference type="ARBA" id="ARBA00022705"/>
    </source>
</evidence>
<dbReference type="EMBL" id="CYRX01000031">
    <property type="protein sequence ID" value="CUH60902.1"/>
    <property type="molecule type" value="Genomic_DNA"/>
</dbReference>
<evidence type="ECO:0000313" key="10">
    <source>
        <dbReference type="EMBL" id="CUH60902.1"/>
    </source>
</evidence>
<gene>
    <name evidence="10" type="ORF">THS5294_02199</name>
</gene>
<evidence type="ECO:0000256" key="4">
    <source>
        <dbReference type="ARBA" id="ARBA00022695"/>
    </source>
</evidence>
<keyword evidence="5" id="KW-0235">DNA replication</keyword>
<dbReference type="GO" id="GO:0003677">
    <property type="term" value="F:DNA binding"/>
    <property type="evidence" value="ECO:0007669"/>
    <property type="project" value="UniProtKB-KW"/>
</dbReference>
<dbReference type="GO" id="GO:0006260">
    <property type="term" value="P:DNA replication"/>
    <property type="evidence" value="ECO:0007669"/>
    <property type="project" value="UniProtKB-KW"/>
</dbReference>
<evidence type="ECO:0000313" key="11">
    <source>
        <dbReference type="Proteomes" id="UP000051298"/>
    </source>
</evidence>
<dbReference type="GO" id="GO:0003887">
    <property type="term" value="F:DNA-directed DNA polymerase activity"/>
    <property type="evidence" value="ECO:0007669"/>
    <property type="project" value="UniProtKB-KW"/>
</dbReference>
<sequence length="900" mass="103312">MRFSQSQFDPIHTGRADPSRYLIIGFDTEYQRYTDEDTRTLNNEVLSYQYCCTAIEQYGDDTSAPVWSGLLKPKGPKVEDRLSLEEFLTSVFEDGCTRFPNLKIPSTIYLVAHFTRADVPGFADFKDEATRSALKLDNIRNLFMNVANDIRLDLGDPGSGDLIPISVKIRDTMTLAPAGAKSLAAIGDILGFEKIELGATPQEELSIKQNMKSFMERDWNTFRKYAIRDAEICTQYTLKMIRLYQERTGKFRMPVTLTSIGVDLIRQFWKDQGVNPLEIVGKEEIKEKYWSKRFGRYQTKKKVTYLKKIHWSLDFFTECYHGGRNEQFWFGPAFDGVWYDYDLSSAYPSAMALIGRPDWDKCRPIRDTEELINFGSAELAFANVDFEFPADVAYPVLPVRTENGLIFPRKGNSTTHVSEILLAHRLGAKITLIEGRFIPSGRHGNFKEGIDRPIRPFDGFTRYCIEQRKRFPKKTLNNLFWKELVNSTYGKTAQGLRERRIYDLRDQDTKPLAESPITNPAYAAFITAFCRGVLGEIMNALPRDVAIFNVTTDGFLTTATAEQMATASQGTLAKFYRSSRRLLTDVPAGEEDVYEIKHIIRKPLGWRTRAQATLVPSEMLDWQDTGITPKEDERYVLAKGGIKLPDPASKPAENSQIIDLFFNRQPTDTMMMKLGLGIRDMYVLGADFVDREMEKVLSMEFDWKRRPSKPVMAEGQGYRHLQFQTEPWETIEQFQKTRQLWEQYNLSERHCLKTVEDLEAFASFHESSLSTEGDASKYLRKDQGDLKRLRQELLIAWKLRKAGTHDLKPHAFGRKSIFPTYRLKAKEMAEILNDEIGVPCTKTDVDNAAKKPVFTPHRVPSTQDVRTKLTRIKRDLFPKLEIAEFISGDAEFLLIAENKI</sequence>
<evidence type="ECO:0000259" key="9">
    <source>
        <dbReference type="Pfam" id="PF03175"/>
    </source>
</evidence>
<evidence type="ECO:0000256" key="3">
    <source>
        <dbReference type="ARBA" id="ARBA00022679"/>
    </source>
</evidence>
<dbReference type="Proteomes" id="UP000051298">
    <property type="component" value="Unassembled WGS sequence"/>
</dbReference>
<dbReference type="GO" id="GO:0000166">
    <property type="term" value="F:nucleotide binding"/>
    <property type="evidence" value="ECO:0007669"/>
    <property type="project" value="InterPro"/>
</dbReference>
<proteinExistence type="inferred from homology"/>
<keyword evidence="4" id="KW-0548">Nucleotidyltransferase</keyword>
<evidence type="ECO:0000256" key="6">
    <source>
        <dbReference type="ARBA" id="ARBA00022932"/>
    </source>
</evidence>
<organism evidence="10 11">
    <name type="scientific">Thalassobacter stenotrophicus</name>
    <dbReference type="NCBI Taxonomy" id="266809"/>
    <lineage>
        <taxon>Bacteria</taxon>
        <taxon>Pseudomonadati</taxon>
        <taxon>Pseudomonadota</taxon>
        <taxon>Alphaproteobacteria</taxon>
        <taxon>Rhodobacterales</taxon>
        <taxon>Roseobacteraceae</taxon>
        <taxon>Thalassobacter</taxon>
    </lineage>
</organism>
<comment type="catalytic activity">
    <reaction evidence="8">
        <text>DNA(n) + a 2'-deoxyribonucleoside 5'-triphosphate = DNA(n+1) + diphosphate</text>
        <dbReference type="Rhea" id="RHEA:22508"/>
        <dbReference type="Rhea" id="RHEA-COMP:17339"/>
        <dbReference type="Rhea" id="RHEA-COMP:17340"/>
        <dbReference type="ChEBI" id="CHEBI:33019"/>
        <dbReference type="ChEBI" id="CHEBI:61560"/>
        <dbReference type="ChEBI" id="CHEBI:173112"/>
        <dbReference type="EC" id="2.7.7.7"/>
    </reaction>
</comment>
<keyword evidence="6" id="KW-0239">DNA-directed DNA polymerase</keyword>
<evidence type="ECO:0000256" key="8">
    <source>
        <dbReference type="ARBA" id="ARBA00049244"/>
    </source>
</evidence>
<evidence type="ECO:0000256" key="1">
    <source>
        <dbReference type="ARBA" id="ARBA00005755"/>
    </source>
</evidence>
<dbReference type="AlphaFoldDB" id="A0A0P1F0G4"/>
<protein>
    <recommendedName>
        <fullName evidence="2">DNA-directed DNA polymerase</fullName>
        <ecNumber evidence="2">2.7.7.7</ecNumber>
    </recommendedName>
</protein>
<dbReference type="RefSeq" id="WP_139278623.1">
    <property type="nucleotide sequence ID" value="NZ_CYRX01000031.1"/>
</dbReference>
<accession>A0A0P1F0G4</accession>
<name>A0A0P1F0G4_9RHOB</name>
<evidence type="ECO:0000256" key="7">
    <source>
        <dbReference type="ARBA" id="ARBA00023125"/>
    </source>
</evidence>
<evidence type="ECO:0000256" key="2">
    <source>
        <dbReference type="ARBA" id="ARBA00012417"/>
    </source>
</evidence>